<dbReference type="Proteomes" id="UP001595916">
    <property type="component" value="Unassembled WGS sequence"/>
</dbReference>
<dbReference type="InterPro" id="IPR003834">
    <property type="entry name" value="Cyt_c_assmbl_TM_dom"/>
</dbReference>
<dbReference type="SUPFAM" id="SSF52833">
    <property type="entry name" value="Thioredoxin-like"/>
    <property type="match status" value="1"/>
</dbReference>
<evidence type="ECO:0000259" key="9">
    <source>
        <dbReference type="PROSITE" id="PS51352"/>
    </source>
</evidence>
<feature type="transmembrane region" description="Helical" evidence="8">
    <location>
        <begin position="12"/>
        <end position="36"/>
    </location>
</feature>
<evidence type="ECO:0000256" key="6">
    <source>
        <dbReference type="ARBA" id="ARBA00023136"/>
    </source>
</evidence>
<dbReference type="CDD" id="cd02966">
    <property type="entry name" value="TlpA_like_family"/>
    <property type="match status" value="1"/>
</dbReference>
<keyword evidence="3" id="KW-1003">Cell membrane</keyword>
<accession>A0ABV9QLC5</accession>
<keyword evidence="11" id="KW-1185">Reference proteome</keyword>
<dbReference type="InterPro" id="IPR036249">
    <property type="entry name" value="Thioredoxin-like_sf"/>
</dbReference>
<dbReference type="Gene3D" id="3.40.30.10">
    <property type="entry name" value="Glutaredoxin"/>
    <property type="match status" value="1"/>
</dbReference>
<dbReference type="PANTHER" id="PTHR31272:SF9">
    <property type="entry name" value="BLL1027 PROTEIN"/>
    <property type="match status" value="1"/>
</dbReference>
<keyword evidence="4 8" id="KW-0812">Transmembrane</keyword>
<organism evidence="10 11">
    <name type="scientific">Filifactor villosus</name>
    <dbReference type="NCBI Taxonomy" id="29374"/>
    <lineage>
        <taxon>Bacteria</taxon>
        <taxon>Bacillati</taxon>
        <taxon>Bacillota</taxon>
        <taxon>Clostridia</taxon>
        <taxon>Peptostreptococcales</taxon>
        <taxon>Filifactoraceae</taxon>
        <taxon>Filifactor</taxon>
    </lineage>
</organism>
<feature type="compositionally biased region" description="Low complexity" evidence="7">
    <location>
        <begin position="252"/>
        <end position="288"/>
    </location>
</feature>
<dbReference type="PANTHER" id="PTHR31272">
    <property type="entry name" value="CYTOCHROME C-TYPE BIOGENESIS PROTEIN HI_1454-RELATED"/>
    <property type="match status" value="1"/>
</dbReference>
<comment type="caution">
    <text evidence="10">The sequence shown here is derived from an EMBL/GenBank/DDBJ whole genome shotgun (WGS) entry which is preliminary data.</text>
</comment>
<dbReference type="PROSITE" id="PS00194">
    <property type="entry name" value="THIOREDOXIN_1"/>
    <property type="match status" value="1"/>
</dbReference>
<feature type="domain" description="Thioredoxin" evidence="9">
    <location>
        <begin position="285"/>
        <end position="435"/>
    </location>
</feature>
<evidence type="ECO:0000313" key="11">
    <source>
        <dbReference type="Proteomes" id="UP001595916"/>
    </source>
</evidence>
<evidence type="ECO:0000256" key="3">
    <source>
        <dbReference type="ARBA" id="ARBA00022475"/>
    </source>
</evidence>
<dbReference type="InterPro" id="IPR051790">
    <property type="entry name" value="Cytochrome_c-biogenesis_DsbD"/>
</dbReference>
<keyword evidence="6 8" id="KW-0472">Membrane</keyword>
<evidence type="ECO:0000256" key="8">
    <source>
        <dbReference type="SAM" id="Phobius"/>
    </source>
</evidence>
<feature type="transmembrane region" description="Helical" evidence="8">
    <location>
        <begin position="208"/>
        <end position="225"/>
    </location>
</feature>
<dbReference type="InterPro" id="IPR013766">
    <property type="entry name" value="Thioredoxin_domain"/>
</dbReference>
<reference evidence="11" key="1">
    <citation type="journal article" date="2019" name="Int. J. Syst. Evol. Microbiol.">
        <title>The Global Catalogue of Microorganisms (GCM) 10K type strain sequencing project: providing services to taxonomists for standard genome sequencing and annotation.</title>
        <authorList>
            <consortium name="The Broad Institute Genomics Platform"/>
            <consortium name="The Broad Institute Genome Sequencing Center for Infectious Disease"/>
            <person name="Wu L."/>
            <person name="Ma J."/>
        </authorList>
    </citation>
    <scope>NUCLEOTIDE SEQUENCE [LARGE SCALE GENOMIC DNA]</scope>
    <source>
        <strain evidence="11">CCUG 46385</strain>
    </source>
</reference>
<sequence>MNQVIQVEHISFVLVFLEGIISFFSPCVLPILPIYFGMMAGQDVRDNKSKPKLNMLFFGLGIVLSFFLLAVAFTMVGQFFNEKKMLFSRIGGIIIILLGLYQVGFYKSNFLNKERRLPVIGGDREIGPLVALVMGFTFSFAWTPCVGPMLSSVLIMASGAKTAVTGNLLVAVYALGFMIPFFLFGILTQKIMGWLEKNQAMSRWIPKVGGVILILMGISVFTGWMNSVTGYLSKTPAPSIVTQEPQERSETETPATEQEQQPESATNTERGSGAQEQGAEAQEGASEEYVAPEFSGTDQYGTVHNLADYKGKVILLNFWASWCGPCRREMPDVEALYHEYGENKGDVIILGVTNPKNEQNPNSSDIDEEKLKAFLQEGDFAFPSIFNASGDIFEAYGISAFPTTFIIDGNGTLVGYAQGMLTKEIMQSAIEDARAAKKN</sequence>
<evidence type="ECO:0000256" key="7">
    <source>
        <dbReference type="SAM" id="MobiDB-lite"/>
    </source>
</evidence>
<protein>
    <submittedName>
        <fullName evidence="10">Cytochrome c biogenesis protein CcdA</fullName>
    </submittedName>
</protein>
<dbReference type="InterPro" id="IPR017937">
    <property type="entry name" value="Thioredoxin_CS"/>
</dbReference>
<evidence type="ECO:0000313" key="10">
    <source>
        <dbReference type="EMBL" id="MFC4805190.1"/>
    </source>
</evidence>
<evidence type="ECO:0000256" key="5">
    <source>
        <dbReference type="ARBA" id="ARBA00022989"/>
    </source>
</evidence>
<keyword evidence="5 8" id="KW-1133">Transmembrane helix</keyword>
<name>A0ABV9QLC5_9FIRM</name>
<comment type="similarity">
    <text evidence="2">Belongs to the DsbD family.</text>
</comment>
<evidence type="ECO:0000256" key="4">
    <source>
        <dbReference type="ARBA" id="ARBA00022692"/>
    </source>
</evidence>
<feature type="transmembrane region" description="Helical" evidence="8">
    <location>
        <begin position="86"/>
        <end position="106"/>
    </location>
</feature>
<evidence type="ECO:0000256" key="1">
    <source>
        <dbReference type="ARBA" id="ARBA00004651"/>
    </source>
</evidence>
<proteinExistence type="inferred from homology"/>
<comment type="subcellular location">
    <subcellularLocation>
        <location evidence="1">Cell membrane</location>
        <topology evidence="1">Multi-pass membrane protein</topology>
    </subcellularLocation>
</comment>
<feature type="transmembrane region" description="Helical" evidence="8">
    <location>
        <begin position="163"/>
        <end position="187"/>
    </location>
</feature>
<dbReference type="Pfam" id="PF00578">
    <property type="entry name" value="AhpC-TSA"/>
    <property type="match status" value="1"/>
</dbReference>
<feature type="transmembrane region" description="Helical" evidence="8">
    <location>
        <begin position="56"/>
        <end position="80"/>
    </location>
</feature>
<gene>
    <name evidence="10" type="ORF">ACFO4R_08850</name>
</gene>
<dbReference type="PROSITE" id="PS51352">
    <property type="entry name" value="THIOREDOXIN_2"/>
    <property type="match status" value="1"/>
</dbReference>
<dbReference type="InterPro" id="IPR000866">
    <property type="entry name" value="AhpC/TSA"/>
</dbReference>
<dbReference type="Pfam" id="PF02683">
    <property type="entry name" value="DsbD_TM"/>
    <property type="match status" value="1"/>
</dbReference>
<evidence type="ECO:0000256" key="2">
    <source>
        <dbReference type="ARBA" id="ARBA00006143"/>
    </source>
</evidence>
<feature type="region of interest" description="Disordered" evidence="7">
    <location>
        <begin position="238"/>
        <end position="288"/>
    </location>
</feature>
<dbReference type="RefSeq" id="WP_379788733.1">
    <property type="nucleotide sequence ID" value="NZ_JBHSHL010000038.1"/>
</dbReference>
<feature type="transmembrane region" description="Helical" evidence="8">
    <location>
        <begin position="126"/>
        <end position="143"/>
    </location>
</feature>
<dbReference type="EMBL" id="JBHSHL010000038">
    <property type="protein sequence ID" value="MFC4805190.1"/>
    <property type="molecule type" value="Genomic_DNA"/>
</dbReference>